<evidence type="ECO:0000313" key="12">
    <source>
        <dbReference type="Proteomes" id="UP001165082"/>
    </source>
</evidence>
<comment type="similarity">
    <text evidence="3">Belongs to the CNOT11 family.</text>
</comment>
<evidence type="ECO:0000256" key="9">
    <source>
        <dbReference type="ARBA" id="ARBA00023242"/>
    </source>
</evidence>
<dbReference type="GO" id="GO:0031047">
    <property type="term" value="P:regulatory ncRNA-mediated gene silencing"/>
    <property type="evidence" value="ECO:0007669"/>
    <property type="project" value="UniProtKB-KW"/>
</dbReference>
<dbReference type="InterPro" id="IPR019312">
    <property type="entry name" value="CNOT11"/>
</dbReference>
<name>A0A9W7FY63_9STRA</name>
<protein>
    <recommendedName>
        <fullName evidence="4">CCR4-NOT transcription complex subunit 11</fullName>
    </recommendedName>
</protein>
<feature type="non-terminal residue" evidence="11">
    <location>
        <position position="1"/>
    </location>
</feature>
<evidence type="ECO:0000256" key="8">
    <source>
        <dbReference type="ARBA" id="ARBA00023163"/>
    </source>
</evidence>
<gene>
    <name evidence="11" type="ORF">TrRE_jg1237</name>
</gene>
<dbReference type="EMBL" id="BRXZ01008286">
    <property type="protein sequence ID" value="GMI24041.1"/>
    <property type="molecule type" value="Genomic_DNA"/>
</dbReference>
<reference evidence="11" key="1">
    <citation type="submission" date="2022-07" db="EMBL/GenBank/DDBJ databases">
        <title>Genome analysis of Parmales, a sister group of diatoms, reveals the evolutionary specialization of diatoms from phago-mixotrophs to photoautotrophs.</title>
        <authorList>
            <person name="Ban H."/>
            <person name="Sato S."/>
            <person name="Yoshikawa S."/>
            <person name="Kazumasa Y."/>
            <person name="Nakamura Y."/>
            <person name="Ichinomiya M."/>
            <person name="Saitoh K."/>
            <person name="Sato N."/>
            <person name="Blanc-Mathieu R."/>
            <person name="Endo H."/>
            <person name="Kuwata A."/>
            <person name="Ogata H."/>
        </authorList>
    </citation>
    <scope>NUCLEOTIDE SEQUENCE</scope>
</reference>
<evidence type="ECO:0000313" key="11">
    <source>
        <dbReference type="EMBL" id="GMI24041.1"/>
    </source>
</evidence>
<evidence type="ECO:0000256" key="10">
    <source>
        <dbReference type="SAM" id="MobiDB-lite"/>
    </source>
</evidence>
<evidence type="ECO:0000256" key="7">
    <source>
        <dbReference type="ARBA" id="ARBA00023158"/>
    </source>
</evidence>
<keyword evidence="5" id="KW-0963">Cytoplasm</keyword>
<dbReference type="PANTHER" id="PTHR15975">
    <property type="entry name" value="CCR4-NOT TRANSCRIPTION COMPLEX SUBUNIT 11"/>
    <property type="match status" value="1"/>
</dbReference>
<accession>A0A9W7FY63</accession>
<keyword evidence="12" id="KW-1185">Reference proteome</keyword>
<feature type="compositionally biased region" description="Low complexity" evidence="10">
    <location>
        <begin position="79"/>
        <end position="95"/>
    </location>
</feature>
<dbReference type="GO" id="GO:0005634">
    <property type="term" value="C:nucleus"/>
    <property type="evidence" value="ECO:0007669"/>
    <property type="project" value="UniProtKB-SubCell"/>
</dbReference>
<feature type="non-terminal residue" evidence="11">
    <location>
        <position position="187"/>
    </location>
</feature>
<evidence type="ECO:0000256" key="3">
    <source>
        <dbReference type="ARBA" id="ARBA00008030"/>
    </source>
</evidence>
<evidence type="ECO:0000256" key="4">
    <source>
        <dbReference type="ARBA" id="ARBA00014872"/>
    </source>
</evidence>
<evidence type="ECO:0000256" key="5">
    <source>
        <dbReference type="ARBA" id="ARBA00022490"/>
    </source>
</evidence>
<keyword evidence="6" id="KW-0805">Transcription regulation</keyword>
<dbReference type="AlphaFoldDB" id="A0A9W7FY63"/>
<evidence type="ECO:0000256" key="2">
    <source>
        <dbReference type="ARBA" id="ARBA00004496"/>
    </source>
</evidence>
<feature type="region of interest" description="Disordered" evidence="10">
    <location>
        <begin position="30"/>
        <end position="104"/>
    </location>
</feature>
<dbReference type="GO" id="GO:0005737">
    <property type="term" value="C:cytoplasm"/>
    <property type="evidence" value="ECO:0007669"/>
    <property type="project" value="UniProtKB-SubCell"/>
</dbReference>
<evidence type="ECO:0000256" key="1">
    <source>
        <dbReference type="ARBA" id="ARBA00004123"/>
    </source>
</evidence>
<comment type="subcellular location">
    <subcellularLocation>
        <location evidence="2">Cytoplasm</location>
    </subcellularLocation>
    <subcellularLocation>
        <location evidence="1">Nucleus</location>
    </subcellularLocation>
</comment>
<evidence type="ECO:0000256" key="6">
    <source>
        <dbReference type="ARBA" id="ARBA00023015"/>
    </source>
</evidence>
<dbReference type="Pfam" id="PF10155">
    <property type="entry name" value="CNOT11"/>
    <property type="match status" value="1"/>
</dbReference>
<dbReference type="OrthoDB" id="10265389at2759"/>
<organism evidence="11 12">
    <name type="scientific">Triparma retinervis</name>
    <dbReference type="NCBI Taxonomy" id="2557542"/>
    <lineage>
        <taxon>Eukaryota</taxon>
        <taxon>Sar</taxon>
        <taxon>Stramenopiles</taxon>
        <taxon>Ochrophyta</taxon>
        <taxon>Bolidophyceae</taxon>
        <taxon>Parmales</taxon>
        <taxon>Triparmaceae</taxon>
        <taxon>Triparma</taxon>
    </lineage>
</organism>
<dbReference type="GO" id="GO:0030014">
    <property type="term" value="C:CCR4-NOT complex"/>
    <property type="evidence" value="ECO:0007669"/>
    <property type="project" value="InterPro"/>
</dbReference>
<sequence length="187" mass="19574">PKPSLSTPLLLSGDRTTWLQTLQPYYQFGSLAPAAGNHGASEDGIKGGGTRGTAEDSAAESEKKKKKKKAAMGKDADAAEAAAEETGTTSKGATTNLKDQGDGGAQEFNELMKAAISGNNPTIAHASMLHLLTTPQSTDFLSSLVSMDMSLPSMEVVNRLTLSVPLPQEFVHLYIANCITSCTSITD</sequence>
<dbReference type="Proteomes" id="UP001165082">
    <property type="component" value="Unassembled WGS sequence"/>
</dbReference>
<keyword evidence="8" id="KW-0804">Transcription</keyword>
<keyword evidence="7" id="KW-0943">RNA-mediated gene silencing</keyword>
<dbReference type="PANTHER" id="PTHR15975:SF0">
    <property type="entry name" value="CCR4-NOT TRANSCRIPTION COMPLEX SUBUNIT 11"/>
    <property type="match status" value="1"/>
</dbReference>
<keyword evidence="9" id="KW-0539">Nucleus</keyword>
<proteinExistence type="inferred from homology"/>
<comment type="caution">
    <text evidence="11">The sequence shown here is derived from an EMBL/GenBank/DDBJ whole genome shotgun (WGS) entry which is preliminary data.</text>
</comment>